<evidence type="ECO:0000256" key="5">
    <source>
        <dbReference type="ARBA" id="ARBA00022496"/>
    </source>
</evidence>
<dbReference type="CDD" id="cd01347">
    <property type="entry name" value="ligand_gated_channel"/>
    <property type="match status" value="1"/>
</dbReference>
<evidence type="ECO:0000313" key="17">
    <source>
        <dbReference type="EMBL" id="MFC4314051.1"/>
    </source>
</evidence>
<feature type="signal peptide" evidence="15">
    <location>
        <begin position="1"/>
        <end position="20"/>
    </location>
</feature>
<evidence type="ECO:0000256" key="4">
    <source>
        <dbReference type="ARBA" id="ARBA00022452"/>
    </source>
</evidence>
<name>A0ABV8T2S1_9GAMM</name>
<keyword evidence="11 12" id="KW-0998">Cell outer membrane</keyword>
<evidence type="ECO:0000256" key="9">
    <source>
        <dbReference type="ARBA" id="ARBA00023136"/>
    </source>
</evidence>
<evidence type="ECO:0000256" key="7">
    <source>
        <dbReference type="ARBA" id="ARBA00023004"/>
    </source>
</evidence>
<evidence type="ECO:0000256" key="14">
    <source>
        <dbReference type="SAM" id="MobiDB-lite"/>
    </source>
</evidence>
<protein>
    <submittedName>
        <fullName evidence="17">TonB-dependent siderophore receptor</fullName>
    </submittedName>
</protein>
<proteinExistence type="inferred from homology"/>
<dbReference type="PROSITE" id="PS52016">
    <property type="entry name" value="TONB_DEPENDENT_REC_3"/>
    <property type="match status" value="1"/>
</dbReference>
<dbReference type="InterPro" id="IPR036942">
    <property type="entry name" value="Beta-barrel_TonB_sf"/>
</dbReference>
<dbReference type="RefSeq" id="WP_380604913.1">
    <property type="nucleotide sequence ID" value="NZ_JBHSDU010000015.1"/>
</dbReference>
<comment type="subcellular location">
    <subcellularLocation>
        <location evidence="1 12">Cell outer membrane</location>
        <topology evidence="1 12">Multi-pass membrane protein</topology>
    </subcellularLocation>
</comment>
<keyword evidence="4 12" id="KW-1134">Transmembrane beta strand</keyword>
<keyword evidence="6 12" id="KW-0812">Transmembrane</keyword>
<organism evidence="17 18">
    <name type="scientific">Steroidobacter flavus</name>
    <dbReference type="NCBI Taxonomy" id="1842136"/>
    <lineage>
        <taxon>Bacteria</taxon>
        <taxon>Pseudomonadati</taxon>
        <taxon>Pseudomonadota</taxon>
        <taxon>Gammaproteobacteria</taxon>
        <taxon>Steroidobacterales</taxon>
        <taxon>Steroidobacteraceae</taxon>
        <taxon>Steroidobacter</taxon>
    </lineage>
</organism>
<evidence type="ECO:0000256" key="10">
    <source>
        <dbReference type="ARBA" id="ARBA00023170"/>
    </source>
</evidence>
<dbReference type="Gene3D" id="2.170.130.10">
    <property type="entry name" value="TonB-dependent receptor, plug domain"/>
    <property type="match status" value="1"/>
</dbReference>
<feature type="chain" id="PRO_5046752563" evidence="15">
    <location>
        <begin position="21"/>
        <end position="852"/>
    </location>
</feature>
<evidence type="ECO:0000256" key="8">
    <source>
        <dbReference type="ARBA" id="ARBA00023077"/>
    </source>
</evidence>
<feature type="compositionally biased region" description="Polar residues" evidence="14">
    <location>
        <begin position="128"/>
        <end position="140"/>
    </location>
</feature>
<dbReference type="InterPro" id="IPR000531">
    <property type="entry name" value="Beta-barrel_TonB"/>
</dbReference>
<reference evidence="18" key="1">
    <citation type="journal article" date="2019" name="Int. J. Syst. Evol. Microbiol.">
        <title>The Global Catalogue of Microorganisms (GCM) 10K type strain sequencing project: providing services to taxonomists for standard genome sequencing and annotation.</title>
        <authorList>
            <consortium name="The Broad Institute Genomics Platform"/>
            <consortium name="The Broad Institute Genome Sequencing Center for Infectious Disease"/>
            <person name="Wu L."/>
            <person name="Ma J."/>
        </authorList>
    </citation>
    <scope>NUCLEOTIDE SEQUENCE [LARGE SCALE GENOMIC DNA]</scope>
    <source>
        <strain evidence="18">CGMCC 1.10759</strain>
    </source>
</reference>
<dbReference type="NCBIfam" id="TIGR01783">
    <property type="entry name" value="TonB-siderophor"/>
    <property type="match status" value="1"/>
</dbReference>
<keyword evidence="3 12" id="KW-0813">Transport</keyword>
<feature type="domain" description="Secretin/TonB short N-terminal" evidence="16">
    <location>
        <begin position="45"/>
        <end position="96"/>
    </location>
</feature>
<dbReference type="Pfam" id="PF07660">
    <property type="entry name" value="STN"/>
    <property type="match status" value="1"/>
</dbReference>
<comment type="similarity">
    <text evidence="2 12 13">Belongs to the TonB-dependent receptor family.</text>
</comment>
<keyword evidence="18" id="KW-1185">Reference proteome</keyword>
<accession>A0ABV8T2S1</accession>
<keyword evidence="9 12" id="KW-0472">Membrane</keyword>
<dbReference type="Pfam" id="PF00593">
    <property type="entry name" value="TonB_dep_Rec_b-barrel"/>
    <property type="match status" value="1"/>
</dbReference>
<dbReference type="Gene3D" id="2.40.170.20">
    <property type="entry name" value="TonB-dependent receptor, beta-barrel domain"/>
    <property type="match status" value="1"/>
</dbReference>
<dbReference type="Pfam" id="PF07715">
    <property type="entry name" value="Plug"/>
    <property type="match status" value="1"/>
</dbReference>
<keyword evidence="10 17" id="KW-0675">Receptor</keyword>
<evidence type="ECO:0000256" key="2">
    <source>
        <dbReference type="ARBA" id="ARBA00009810"/>
    </source>
</evidence>
<keyword evidence="5" id="KW-0406">Ion transport</keyword>
<dbReference type="InterPro" id="IPR011662">
    <property type="entry name" value="Secretin/TonB_short_N"/>
</dbReference>
<evidence type="ECO:0000256" key="6">
    <source>
        <dbReference type="ARBA" id="ARBA00022692"/>
    </source>
</evidence>
<evidence type="ECO:0000259" key="16">
    <source>
        <dbReference type="SMART" id="SM00965"/>
    </source>
</evidence>
<keyword evidence="8 13" id="KW-0798">TonB box</keyword>
<evidence type="ECO:0000256" key="3">
    <source>
        <dbReference type="ARBA" id="ARBA00022448"/>
    </source>
</evidence>
<comment type="caution">
    <text evidence="17">The sequence shown here is derived from an EMBL/GenBank/DDBJ whole genome shotgun (WGS) entry which is preliminary data.</text>
</comment>
<gene>
    <name evidence="17" type="ORF">ACFPN2_33565</name>
</gene>
<evidence type="ECO:0000256" key="1">
    <source>
        <dbReference type="ARBA" id="ARBA00004571"/>
    </source>
</evidence>
<dbReference type="SMART" id="SM00965">
    <property type="entry name" value="STN"/>
    <property type="match status" value="1"/>
</dbReference>
<dbReference type="InterPro" id="IPR039426">
    <property type="entry name" value="TonB-dep_rcpt-like"/>
</dbReference>
<keyword evidence="5" id="KW-0410">Iron transport</keyword>
<evidence type="ECO:0000313" key="18">
    <source>
        <dbReference type="Proteomes" id="UP001595904"/>
    </source>
</evidence>
<dbReference type="Proteomes" id="UP001595904">
    <property type="component" value="Unassembled WGS sequence"/>
</dbReference>
<dbReference type="InterPro" id="IPR037066">
    <property type="entry name" value="Plug_dom_sf"/>
</dbReference>
<keyword evidence="7" id="KW-0408">Iron</keyword>
<evidence type="ECO:0000256" key="13">
    <source>
        <dbReference type="RuleBase" id="RU003357"/>
    </source>
</evidence>
<dbReference type="EMBL" id="JBHSDU010000015">
    <property type="protein sequence ID" value="MFC4314051.1"/>
    <property type="molecule type" value="Genomic_DNA"/>
</dbReference>
<keyword evidence="15" id="KW-0732">Signal</keyword>
<evidence type="ECO:0000256" key="11">
    <source>
        <dbReference type="ARBA" id="ARBA00023237"/>
    </source>
</evidence>
<dbReference type="InterPro" id="IPR012910">
    <property type="entry name" value="Plug_dom"/>
</dbReference>
<feature type="region of interest" description="Disordered" evidence="14">
    <location>
        <begin position="96"/>
        <end position="140"/>
    </location>
</feature>
<dbReference type="SUPFAM" id="SSF56935">
    <property type="entry name" value="Porins"/>
    <property type="match status" value="1"/>
</dbReference>
<evidence type="ECO:0000256" key="12">
    <source>
        <dbReference type="PROSITE-ProRule" id="PRU01360"/>
    </source>
</evidence>
<sequence length="852" mass="91895">MLGRVTTIVAALLLPALACAAPVKVDVHAQKMPDALAALTEQLKLQIVYDGKLVAGMSAPAVSGVFEPEAALTRLLAGTDLTFRFINPTTVTIEKAPRRDSTRTLGPVRVEGASGSGAGLLAGANGSTDPTSTEGTGSFTPSKVRVGAVRAVDVLDVPQSVSVLTERQMTEQNITSMEDAMRRAPGIVFSPGYSTGGTSGAIYSRGAAITSFQLDGGASLDPYKGGLFGTLDLARFEHIEILRGPDALKVASGSYTGTINLVSKKPLDHDQVIVELTGARWNDYRAMLDASGPLNVLGLKGRLVGSFENRRFFYDGAKSSGESIYGVLEANPLNDLAVRVGISHTRNDNNAWWGGLPRFNTGESLGLPRNTGLSPPWTYLRSQRTEQFVSLDFAAETPWLASMSWQGSVRYSHNVTEADTRYAEFTGSVNPVTFEGVQLRRARRSEGQKGDALSVTMGGQGEAWGHKLDLSLGYNLSSDDGTGQKTYAGVDVVAIPDFFAFDPGSVAPNGASPEYVTYEAKVREVRATGLLAKLVVGVTDRLDVLAGGNRLSQKNTEESETHSAPPWLNVPPSYISLHELQTQGDFRPYYGLIYRLADSASVYLNYADVRNAGQIRRDVHGVPLPPTHGDQYELGARHVGFDGRLQSSVAFYRASSRGGYARDRSVPSIQDPVDNSLCCYTYNENSKQLSEGVDVEVTGEAGGGMSLTASYNFSRLRKDNPLSDSDGQTFNERFPRHLVKVWASYRPPMMSRWNFGLGITGSSTYYASGTAAERIDPATGRPVGALIPFEFTQKGYALVDGAATYALSKTLNLSLNVDNLLDETYYERIGTVTGGNFYGTPRTYTLRLRGIW</sequence>
<evidence type="ECO:0000256" key="15">
    <source>
        <dbReference type="SAM" id="SignalP"/>
    </source>
</evidence>
<dbReference type="Gene3D" id="3.55.50.30">
    <property type="match status" value="1"/>
</dbReference>
<dbReference type="PANTHER" id="PTHR32552:SF74">
    <property type="entry name" value="HYDROXAMATE SIDEROPHORE RECEPTOR FHUE"/>
    <property type="match status" value="1"/>
</dbReference>
<dbReference type="PANTHER" id="PTHR32552">
    <property type="entry name" value="FERRICHROME IRON RECEPTOR-RELATED"/>
    <property type="match status" value="1"/>
</dbReference>
<dbReference type="InterPro" id="IPR010105">
    <property type="entry name" value="TonB_sidphr_rcpt"/>
</dbReference>